<dbReference type="InterPro" id="IPR047057">
    <property type="entry name" value="MerR_fam"/>
</dbReference>
<proteinExistence type="predicted"/>
<feature type="domain" description="HTH merR-type" evidence="2">
    <location>
        <begin position="20"/>
        <end position="88"/>
    </location>
</feature>
<evidence type="ECO:0000259" key="2">
    <source>
        <dbReference type="PROSITE" id="PS50937"/>
    </source>
</evidence>
<accession>A0ABW2GW52</accession>
<protein>
    <submittedName>
        <fullName evidence="3">MerR family transcriptional regulator</fullName>
    </submittedName>
</protein>
<sequence>MAEQTPKRLAAALGDADFPAYAMGTAAEAIGVTPAFLRAVETAGLFASHRSGGGHRRYSRDDLERADRARILADEGLRLDAVVRIVDLEYRLAAANAMIAILQSRLAAPPQQP</sequence>
<dbReference type="Proteomes" id="UP001596392">
    <property type="component" value="Unassembled WGS sequence"/>
</dbReference>
<dbReference type="Pfam" id="PF13411">
    <property type="entry name" value="MerR_1"/>
    <property type="match status" value="1"/>
</dbReference>
<dbReference type="SUPFAM" id="SSF46955">
    <property type="entry name" value="Putative DNA-binding domain"/>
    <property type="match status" value="1"/>
</dbReference>
<dbReference type="InterPro" id="IPR009061">
    <property type="entry name" value="DNA-bd_dom_put_sf"/>
</dbReference>
<dbReference type="PANTHER" id="PTHR30204">
    <property type="entry name" value="REDOX-CYCLING DRUG-SENSING TRANSCRIPTIONAL ACTIVATOR SOXR"/>
    <property type="match status" value="1"/>
</dbReference>
<dbReference type="SMART" id="SM00422">
    <property type="entry name" value="HTH_MERR"/>
    <property type="match status" value="1"/>
</dbReference>
<dbReference type="Gene3D" id="1.10.1660.10">
    <property type="match status" value="1"/>
</dbReference>
<evidence type="ECO:0000313" key="3">
    <source>
        <dbReference type="EMBL" id="MFC7243204.1"/>
    </source>
</evidence>
<gene>
    <name evidence="3" type="ORF">ACFQO7_12025</name>
</gene>
<evidence type="ECO:0000313" key="4">
    <source>
        <dbReference type="Proteomes" id="UP001596392"/>
    </source>
</evidence>
<dbReference type="PANTHER" id="PTHR30204:SF93">
    <property type="entry name" value="HTH MERR-TYPE DOMAIN-CONTAINING PROTEIN"/>
    <property type="match status" value="1"/>
</dbReference>
<comment type="caution">
    <text evidence="3">The sequence shown here is derived from an EMBL/GenBank/DDBJ whole genome shotgun (WGS) entry which is preliminary data.</text>
</comment>
<dbReference type="RefSeq" id="WP_360535753.1">
    <property type="nucleotide sequence ID" value="NZ_JBHTAC010000009.1"/>
</dbReference>
<dbReference type="PROSITE" id="PS50937">
    <property type="entry name" value="HTH_MERR_2"/>
    <property type="match status" value="1"/>
</dbReference>
<reference evidence="4" key="1">
    <citation type="journal article" date="2019" name="Int. J. Syst. Evol. Microbiol.">
        <title>The Global Catalogue of Microorganisms (GCM) 10K type strain sequencing project: providing services to taxonomists for standard genome sequencing and annotation.</title>
        <authorList>
            <consortium name="The Broad Institute Genomics Platform"/>
            <consortium name="The Broad Institute Genome Sequencing Center for Infectious Disease"/>
            <person name="Wu L."/>
            <person name="Ma J."/>
        </authorList>
    </citation>
    <scope>NUCLEOTIDE SEQUENCE [LARGE SCALE GENOMIC DNA]</scope>
    <source>
        <strain evidence="4">CGMCC 1.9106</strain>
    </source>
</reference>
<keyword evidence="4" id="KW-1185">Reference proteome</keyword>
<evidence type="ECO:0000256" key="1">
    <source>
        <dbReference type="ARBA" id="ARBA00023125"/>
    </source>
</evidence>
<dbReference type="InterPro" id="IPR000551">
    <property type="entry name" value="MerR-type_HTH_dom"/>
</dbReference>
<organism evidence="3 4">
    <name type="scientific">Catellatospora aurea</name>
    <dbReference type="NCBI Taxonomy" id="1337874"/>
    <lineage>
        <taxon>Bacteria</taxon>
        <taxon>Bacillati</taxon>
        <taxon>Actinomycetota</taxon>
        <taxon>Actinomycetes</taxon>
        <taxon>Micromonosporales</taxon>
        <taxon>Micromonosporaceae</taxon>
        <taxon>Catellatospora</taxon>
    </lineage>
</organism>
<keyword evidence="1" id="KW-0238">DNA-binding</keyword>
<name>A0ABW2GW52_9ACTN</name>
<dbReference type="EMBL" id="JBHTAC010000009">
    <property type="protein sequence ID" value="MFC7243204.1"/>
    <property type="molecule type" value="Genomic_DNA"/>
</dbReference>